<evidence type="ECO:0000313" key="1">
    <source>
        <dbReference type="EMBL" id="MVM29133.1"/>
    </source>
</evidence>
<evidence type="ECO:0000313" key="2">
    <source>
        <dbReference type="Proteomes" id="UP000436006"/>
    </source>
</evidence>
<accession>A0A7K1S5N0</accession>
<dbReference type="EMBL" id="WPIN01000001">
    <property type="protein sequence ID" value="MVM29133.1"/>
    <property type="molecule type" value="Genomic_DNA"/>
</dbReference>
<protein>
    <submittedName>
        <fullName evidence="1">DUF4595 domain-containing protein</fullName>
    </submittedName>
</protein>
<comment type="caution">
    <text evidence="1">The sequence shown here is derived from an EMBL/GenBank/DDBJ whole genome shotgun (WGS) entry which is preliminary data.</text>
</comment>
<sequence length="362" mass="41430">MTLKQFIANWLRFNSQTGPMVLKFLISDLCQPHLCSTINNTLHMNALFQKNMAIASLVVLIGFTSCQENKLVIPDQPVVTSSELANSARLSALPKVYKLTRHGDATLTYYNDGRLKRVTSGADARGNTKYRREYSYDDADHRIDAYSYIDNQPVFYDAYWIDDATGRCHRSTQIGYLMIEENVAYYKQHELTTMWYYTYTTKGQLKTCQHLYWDSSNRTEYTYNADDDLIKTITYDRVGKQDGVAVHELTLTYDQNQSSRSTVLADKNPLNTSWAHLPVPHSQNEGQPVPEVYLPIFGKPSKHLVASVTQTKLPTNQHVSSSFFTYTLNTDGYVTERKEVDARKSLLLETKPFGYLVTDLNK</sequence>
<organism evidence="1 2">
    <name type="scientific">Spirosoma arboris</name>
    <dbReference type="NCBI Taxonomy" id="2682092"/>
    <lineage>
        <taxon>Bacteria</taxon>
        <taxon>Pseudomonadati</taxon>
        <taxon>Bacteroidota</taxon>
        <taxon>Cytophagia</taxon>
        <taxon>Cytophagales</taxon>
        <taxon>Cytophagaceae</taxon>
        <taxon>Spirosoma</taxon>
    </lineage>
</organism>
<dbReference type="AlphaFoldDB" id="A0A7K1S5N0"/>
<dbReference type="Proteomes" id="UP000436006">
    <property type="component" value="Unassembled WGS sequence"/>
</dbReference>
<name>A0A7K1S5N0_9BACT</name>
<proteinExistence type="predicted"/>
<reference evidence="1 2" key="1">
    <citation type="submission" date="2019-12" db="EMBL/GenBank/DDBJ databases">
        <title>Spirosoma sp. HMF4905 genome sequencing and assembly.</title>
        <authorList>
            <person name="Kang H."/>
            <person name="Cha I."/>
            <person name="Kim H."/>
            <person name="Joh K."/>
        </authorList>
    </citation>
    <scope>NUCLEOTIDE SEQUENCE [LARGE SCALE GENOMIC DNA]</scope>
    <source>
        <strain evidence="1 2">HMF4905</strain>
    </source>
</reference>
<gene>
    <name evidence="1" type="ORF">GO755_03745</name>
</gene>
<keyword evidence="2" id="KW-1185">Reference proteome</keyword>